<dbReference type="HOGENOM" id="CLU_009123_6_0_1"/>
<dbReference type="AlphaFoldDB" id="A0A0C3EKU2"/>
<name>A0A0C3EKU2_9AGAM</name>
<sequence>ILCFPHALNTCTKHVIDNLTDADFSEVVRVWVDSLGHTVDKDAYLKALQRDPISLGHNIVRVVHASSLHCESFQETISNGNLKKYWTDKNGKVIELPFLELLHDVKTCWDSIYFMLNCLCMYRQVLDHFFQLLVHRDIVSWKLGTTEWQVLENIEMVLEIPHGAQQKMSGESTPLLGNAVPNFEAVMVQWEALSKLAPQCASFICPGLECAKDYYTHMGKTCAYVVTMGKLWATNWKLA</sequence>
<dbReference type="SUPFAM" id="SSF53098">
    <property type="entry name" value="Ribonuclease H-like"/>
    <property type="match status" value="1"/>
</dbReference>
<reference evidence="2" key="2">
    <citation type="submission" date="2015-01" db="EMBL/GenBank/DDBJ databases">
        <title>Evolutionary Origins and Diversification of the Mycorrhizal Mutualists.</title>
        <authorList>
            <consortium name="DOE Joint Genome Institute"/>
            <consortium name="Mycorrhizal Genomics Consortium"/>
            <person name="Kohler A."/>
            <person name="Kuo A."/>
            <person name="Nagy L.G."/>
            <person name="Floudas D."/>
            <person name="Copeland A."/>
            <person name="Barry K.W."/>
            <person name="Cichocki N."/>
            <person name="Veneault-Fourrey C."/>
            <person name="LaButti K."/>
            <person name="Lindquist E.A."/>
            <person name="Lipzen A."/>
            <person name="Lundell T."/>
            <person name="Morin E."/>
            <person name="Murat C."/>
            <person name="Riley R."/>
            <person name="Ohm R."/>
            <person name="Sun H."/>
            <person name="Tunlid A."/>
            <person name="Henrissat B."/>
            <person name="Grigoriev I.V."/>
            <person name="Hibbett D.S."/>
            <person name="Martin F."/>
        </authorList>
    </citation>
    <scope>NUCLEOTIDE SEQUENCE [LARGE SCALE GENOMIC DNA]</scope>
    <source>
        <strain evidence="2">Foug A</strain>
    </source>
</reference>
<proteinExistence type="predicted"/>
<organism evidence="1 2">
    <name type="scientific">Scleroderma citrinum Foug A</name>
    <dbReference type="NCBI Taxonomy" id="1036808"/>
    <lineage>
        <taxon>Eukaryota</taxon>
        <taxon>Fungi</taxon>
        <taxon>Dikarya</taxon>
        <taxon>Basidiomycota</taxon>
        <taxon>Agaricomycotina</taxon>
        <taxon>Agaricomycetes</taxon>
        <taxon>Agaricomycetidae</taxon>
        <taxon>Boletales</taxon>
        <taxon>Sclerodermatineae</taxon>
        <taxon>Sclerodermataceae</taxon>
        <taxon>Scleroderma</taxon>
    </lineage>
</organism>
<keyword evidence="2" id="KW-1185">Reference proteome</keyword>
<protein>
    <submittedName>
        <fullName evidence="1">Uncharacterized protein</fullName>
    </submittedName>
</protein>
<gene>
    <name evidence="1" type="ORF">SCLCIDRAFT_105957</name>
</gene>
<evidence type="ECO:0000313" key="2">
    <source>
        <dbReference type="Proteomes" id="UP000053989"/>
    </source>
</evidence>
<dbReference type="InterPro" id="IPR012337">
    <property type="entry name" value="RNaseH-like_sf"/>
</dbReference>
<dbReference type="EMBL" id="KN822009">
    <property type="protein sequence ID" value="KIM68546.1"/>
    <property type="molecule type" value="Genomic_DNA"/>
</dbReference>
<dbReference type="Proteomes" id="UP000053989">
    <property type="component" value="Unassembled WGS sequence"/>
</dbReference>
<accession>A0A0C3EKU2</accession>
<reference evidence="1 2" key="1">
    <citation type="submission" date="2014-04" db="EMBL/GenBank/DDBJ databases">
        <authorList>
            <consortium name="DOE Joint Genome Institute"/>
            <person name="Kuo A."/>
            <person name="Kohler A."/>
            <person name="Nagy L.G."/>
            <person name="Floudas D."/>
            <person name="Copeland A."/>
            <person name="Barry K.W."/>
            <person name="Cichocki N."/>
            <person name="Veneault-Fourrey C."/>
            <person name="LaButti K."/>
            <person name="Lindquist E.A."/>
            <person name="Lipzen A."/>
            <person name="Lundell T."/>
            <person name="Morin E."/>
            <person name="Murat C."/>
            <person name="Sun H."/>
            <person name="Tunlid A."/>
            <person name="Henrissat B."/>
            <person name="Grigoriev I.V."/>
            <person name="Hibbett D.S."/>
            <person name="Martin F."/>
            <person name="Nordberg H.P."/>
            <person name="Cantor M.N."/>
            <person name="Hua S.X."/>
        </authorList>
    </citation>
    <scope>NUCLEOTIDE SEQUENCE [LARGE SCALE GENOMIC DNA]</scope>
    <source>
        <strain evidence="1 2">Foug A</strain>
    </source>
</reference>
<evidence type="ECO:0000313" key="1">
    <source>
        <dbReference type="EMBL" id="KIM68546.1"/>
    </source>
</evidence>
<feature type="non-terminal residue" evidence="1">
    <location>
        <position position="1"/>
    </location>
</feature>
<dbReference type="OrthoDB" id="3172935at2759"/>
<dbReference type="InParanoid" id="A0A0C3EKU2"/>